<dbReference type="Proteomes" id="UP000307720">
    <property type="component" value="Unassembled WGS sequence"/>
</dbReference>
<sequence>MIEKSELSTTETVTLTEQVYTHDIAARIVENFESVLDEQDITLTSPEDDEKEPDNAARLYGSAYCDLLDATESIVIQTLEQAGVSRDKYITDRFSGNY</sequence>
<proteinExistence type="predicted"/>
<comment type="caution">
    <text evidence="1">The sequence shown here is derived from an EMBL/GenBank/DDBJ whole genome shotgun (WGS) entry which is preliminary data.</text>
</comment>
<evidence type="ECO:0000313" key="2">
    <source>
        <dbReference type="Proteomes" id="UP000307720"/>
    </source>
</evidence>
<evidence type="ECO:0000313" key="1">
    <source>
        <dbReference type="EMBL" id="TGX92827.1"/>
    </source>
</evidence>
<accession>A0AC61QUR4</accession>
<dbReference type="EMBL" id="SRZB01000150">
    <property type="protein sequence ID" value="TGX92827.1"/>
    <property type="molecule type" value="Genomic_DNA"/>
</dbReference>
<name>A0AC61QUR4_9FIRM</name>
<protein>
    <submittedName>
        <fullName evidence="1">Uncharacterized protein</fullName>
    </submittedName>
</protein>
<gene>
    <name evidence="1" type="ORF">E5357_17865</name>
</gene>
<reference evidence="1" key="1">
    <citation type="submission" date="2019-04" db="EMBL/GenBank/DDBJ databases">
        <title>Microbes associate with the intestines of laboratory mice.</title>
        <authorList>
            <person name="Navarre W."/>
            <person name="Wong E."/>
            <person name="Huang K."/>
            <person name="Tropini C."/>
            <person name="Ng K."/>
            <person name="Yu B."/>
        </authorList>
    </citation>
    <scope>NUCLEOTIDE SEQUENCE</scope>
    <source>
        <strain evidence="1">NM72_1-8</strain>
    </source>
</reference>
<keyword evidence="2" id="KW-1185">Reference proteome</keyword>
<organism evidence="1 2">
    <name type="scientific">Hominisplanchenecus murintestinalis</name>
    <dbReference type="NCBI Taxonomy" id="2941517"/>
    <lineage>
        <taxon>Bacteria</taxon>
        <taxon>Bacillati</taxon>
        <taxon>Bacillota</taxon>
        <taxon>Clostridia</taxon>
        <taxon>Lachnospirales</taxon>
        <taxon>Lachnospiraceae</taxon>
        <taxon>Hominisplanchenecus</taxon>
    </lineage>
</organism>